<comment type="caution">
    <text evidence="2">The sequence shown here is derived from an EMBL/GenBank/DDBJ whole genome shotgun (WGS) entry which is preliminary data.</text>
</comment>
<dbReference type="Pfam" id="PF09912">
    <property type="entry name" value="DUF2141"/>
    <property type="match status" value="1"/>
</dbReference>
<evidence type="ECO:0000256" key="1">
    <source>
        <dbReference type="SAM" id="SignalP"/>
    </source>
</evidence>
<gene>
    <name evidence="2" type="ORF">ACFQ1R_15415</name>
</gene>
<dbReference type="EMBL" id="JBHTJI010000042">
    <property type="protein sequence ID" value="MFD0991487.1"/>
    <property type="molecule type" value="Genomic_DNA"/>
</dbReference>
<proteinExistence type="predicted"/>
<feature type="chain" id="PRO_5046165081" evidence="1">
    <location>
        <begin position="21"/>
        <end position="141"/>
    </location>
</feature>
<reference evidence="3" key="1">
    <citation type="journal article" date="2019" name="Int. J. Syst. Evol. Microbiol.">
        <title>The Global Catalogue of Microorganisms (GCM) 10K type strain sequencing project: providing services to taxonomists for standard genome sequencing and annotation.</title>
        <authorList>
            <consortium name="The Broad Institute Genomics Platform"/>
            <consortium name="The Broad Institute Genome Sequencing Center for Infectious Disease"/>
            <person name="Wu L."/>
            <person name="Ma J."/>
        </authorList>
    </citation>
    <scope>NUCLEOTIDE SEQUENCE [LARGE SCALE GENOMIC DNA]</scope>
    <source>
        <strain evidence="3">CCUG 62414</strain>
    </source>
</reference>
<dbReference type="InterPro" id="IPR018673">
    <property type="entry name" value="DUF2141"/>
</dbReference>
<keyword evidence="3" id="KW-1185">Reference proteome</keyword>
<evidence type="ECO:0000313" key="2">
    <source>
        <dbReference type="EMBL" id="MFD0991487.1"/>
    </source>
</evidence>
<protein>
    <submittedName>
        <fullName evidence="2">DUF2141 domain-containing protein</fullName>
    </submittedName>
</protein>
<organism evidence="2 3">
    <name type="scientific">Mariniflexile jejuense</name>
    <dbReference type="NCBI Taxonomy" id="1173582"/>
    <lineage>
        <taxon>Bacteria</taxon>
        <taxon>Pseudomonadati</taxon>
        <taxon>Bacteroidota</taxon>
        <taxon>Flavobacteriia</taxon>
        <taxon>Flavobacteriales</taxon>
        <taxon>Flavobacteriaceae</taxon>
        <taxon>Mariniflexile</taxon>
    </lineage>
</organism>
<dbReference type="Proteomes" id="UP001597061">
    <property type="component" value="Unassembled WGS sequence"/>
</dbReference>
<dbReference type="RefSeq" id="WP_379927164.1">
    <property type="nucleotide sequence ID" value="NZ_JBHTJI010000042.1"/>
</dbReference>
<evidence type="ECO:0000313" key="3">
    <source>
        <dbReference type="Proteomes" id="UP001597061"/>
    </source>
</evidence>
<accession>A0ABW3JQE0</accession>
<keyword evidence="1" id="KW-0732">Signal</keyword>
<sequence>MKTLVKSLSFLFLGITILQAQENENHDVVVNVTNLKNNTGQVLVAVFNTEDSFLNKGFKSAKVKIENNTCSVTFKNLPKGTYAISMFHDENNNNKLDTNFLGIPKEAYGCSNNAKGVFGPPKWENAKFEISNQTITQNIKL</sequence>
<feature type="signal peptide" evidence="1">
    <location>
        <begin position="1"/>
        <end position="20"/>
    </location>
</feature>
<name>A0ABW3JQE0_9FLAO</name>